<comment type="caution">
    <text evidence="1">The sequence shown here is derived from an EMBL/GenBank/DDBJ whole genome shotgun (WGS) entry which is preliminary data.</text>
</comment>
<sequence length="207" mass="22778">MSPLPTQLRDRWLNRSEPAVGSGTLYWHVLLARYPEAWQAAAAAQAALANFPGFHMTPPSWIHMTVFLAGPADGFTREQMAEMVKVAAEELRETKPIEVDLGRVLYHPEAVMLAVEPVDKLRPIRAAARRATAVAIGEEPPSEEPTSAWTPHMTVSYSTADQPAGPVIAALGRSVPTRRIAIDALNLVVQWGPERLWDWETVGTVEL</sequence>
<reference evidence="1" key="1">
    <citation type="submission" date="2021-04" db="EMBL/GenBank/DDBJ databases">
        <title>Pseudonocardia sp. nov., isolated from sandy soil of mangrove forest.</title>
        <authorList>
            <person name="Zan Z."/>
            <person name="Huang R."/>
            <person name="Liu W."/>
        </authorList>
    </citation>
    <scope>NUCLEOTIDE SEQUENCE</scope>
    <source>
        <strain evidence="1">S2-4</strain>
    </source>
</reference>
<evidence type="ECO:0000313" key="2">
    <source>
        <dbReference type="Proteomes" id="UP001165283"/>
    </source>
</evidence>
<proteinExistence type="predicted"/>
<dbReference type="SUPFAM" id="SSF55144">
    <property type="entry name" value="LigT-like"/>
    <property type="match status" value="1"/>
</dbReference>
<dbReference type="Pfam" id="PF13563">
    <property type="entry name" value="2_5_RNA_ligase2"/>
    <property type="match status" value="1"/>
</dbReference>
<protein>
    <submittedName>
        <fullName evidence="1">2'-5' RNA ligase family protein</fullName>
    </submittedName>
</protein>
<dbReference type="EMBL" id="JAGSOV010000063">
    <property type="protein sequence ID" value="MCO1659218.1"/>
    <property type="molecule type" value="Genomic_DNA"/>
</dbReference>
<name>A0ABT1A867_9PSEU</name>
<dbReference type="RefSeq" id="WP_252443962.1">
    <property type="nucleotide sequence ID" value="NZ_JAGSOV010000063.1"/>
</dbReference>
<keyword evidence="1" id="KW-0436">Ligase</keyword>
<accession>A0ABT1A867</accession>
<gene>
    <name evidence="1" type="ORF">KDL28_29515</name>
</gene>
<dbReference type="GO" id="GO:0016874">
    <property type="term" value="F:ligase activity"/>
    <property type="evidence" value="ECO:0007669"/>
    <property type="project" value="UniProtKB-KW"/>
</dbReference>
<organism evidence="1 2">
    <name type="scientific">Pseudonocardia humida</name>
    <dbReference type="NCBI Taxonomy" id="2800819"/>
    <lineage>
        <taxon>Bacteria</taxon>
        <taxon>Bacillati</taxon>
        <taxon>Actinomycetota</taxon>
        <taxon>Actinomycetes</taxon>
        <taxon>Pseudonocardiales</taxon>
        <taxon>Pseudonocardiaceae</taxon>
        <taxon>Pseudonocardia</taxon>
    </lineage>
</organism>
<dbReference type="Gene3D" id="3.90.1140.10">
    <property type="entry name" value="Cyclic phosphodiesterase"/>
    <property type="match status" value="1"/>
</dbReference>
<dbReference type="Proteomes" id="UP001165283">
    <property type="component" value="Unassembled WGS sequence"/>
</dbReference>
<evidence type="ECO:0000313" key="1">
    <source>
        <dbReference type="EMBL" id="MCO1659218.1"/>
    </source>
</evidence>
<keyword evidence="2" id="KW-1185">Reference proteome</keyword>
<dbReference type="InterPro" id="IPR009097">
    <property type="entry name" value="Cyclic_Pdiesterase"/>
</dbReference>